<keyword evidence="2" id="KW-1185">Reference proteome</keyword>
<dbReference type="EMBL" id="OZ035833">
    <property type="protein sequence ID" value="CAL1573926.1"/>
    <property type="molecule type" value="Genomic_DNA"/>
</dbReference>
<proteinExistence type="predicted"/>
<dbReference type="AlphaFoldDB" id="A0AAV2JBT4"/>
<accession>A0AAV2JBT4</accession>
<reference evidence="1 2" key="1">
    <citation type="submission" date="2024-04" db="EMBL/GenBank/DDBJ databases">
        <authorList>
            <person name="Waldvogel A.-M."/>
            <person name="Schoenle A."/>
        </authorList>
    </citation>
    <scope>NUCLEOTIDE SEQUENCE [LARGE SCALE GENOMIC DNA]</scope>
</reference>
<organism evidence="1 2">
    <name type="scientific">Knipowitschia caucasica</name>
    <name type="common">Caucasian dwarf goby</name>
    <name type="synonym">Pomatoschistus caucasicus</name>
    <dbReference type="NCBI Taxonomy" id="637954"/>
    <lineage>
        <taxon>Eukaryota</taxon>
        <taxon>Metazoa</taxon>
        <taxon>Chordata</taxon>
        <taxon>Craniata</taxon>
        <taxon>Vertebrata</taxon>
        <taxon>Euteleostomi</taxon>
        <taxon>Actinopterygii</taxon>
        <taxon>Neopterygii</taxon>
        <taxon>Teleostei</taxon>
        <taxon>Neoteleostei</taxon>
        <taxon>Acanthomorphata</taxon>
        <taxon>Gobiaria</taxon>
        <taxon>Gobiiformes</taxon>
        <taxon>Gobioidei</taxon>
        <taxon>Gobiidae</taxon>
        <taxon>Gobiinae</taxon>
        <taxon>Knipowitschia</taxon>
    </lineage>
</organism>
<evidence type="ECO:0000313" key="1">
    <source>
        <dbReference type="EMBL" id="CAL1573926.1"/>
    </source>
</evidence>
<dbReference type="Proteomes" id="UP001497482">
    <property type="component" value="Chromosome 11"/>
</dbReference>
<evidence type="ECO:0000313" key="2">
    <source>
        <dbReference type="Proteomes" id="UP001497482"/>
    </source>
</evidence>
<protein>
    <submittedName>
        <fullName evidence="1">Uncharacterized protein</fullName>
    </submittedName>
</protein>
<gene>
    <name evidence="1" type="ORF">KC01_LOCUS5728</name>
</gene>
<name>A0AAV2JBT4_KNICA</name>
<sequence length="109" mass="11586">MSGALLSWHKALFVCCNRDAFESSLYQPAGHIPHFPPQTVACCQAGVLNVHIVGALLPSDTATFTEGYRLTGTGRVKGPPRTGALSLIISGCLSMAYMWSVYQQQASAG</sequence>